<accession>A0A0F9CLP9</accession>
<feature type="non-terminal residue" evidence="1">
    <location>
        <position position="62"/>
    </location>
</feature>
<dbReference type="EMBL" id="LAZR01035497">
    <property type="protein sequence ID" value="KKL27347.1"/>
    <property type="molecule type" value="Genomic_DNA"/>
</dbReference>
<comment type="caution">
    <text evidence="1">The sequence shown here is derived from an EMBL/GenBank/DDBJ whole genome shotgun (WGS) entry which is preliminary data.</text>
</comment>
<protein>
    <submittedName>
        <fullName evidence="1">Uncharacterized protein</fullName>
    </submittedName>
</protein>
<dbReference type="AlphaFoldDB" id="A0A0F9CLP9"/>
<gene>
    <name evidence="1" type="ORF">LCGC14_2386100</name>
</gene>
<organism evidence="1">
    <name type="scientific">marine sediment metagenome</name>
    <dbReference type="NCBI Taxonomy" id="412755"/>
    <lineage>
        <taxon>unclassified sequences</taxon>
        <taxon>metagenomes</taxon>
        <taxon>ecological metagenomes</taxon>
    </lineage>
</organism>
<proteinExistence type="predicted"/>
<name>A0A0F9CLP9_9ZZZZ</name>
<reference evidence="1" key="1">
    <citation type="journal article" date="2015" name="Nature">
        <title>Complex archaea that bridge the gap between prokaryotes and eukaryotes.</title>
        <authorList>
            <person name="Spang A."/>
            <person name="Saw J.H."/>
            <person name="Jorgensen S.L."/>
            <person name="Zaremba-Niedzwiedzka K."/>
            <person name="Martijn J."/>
            <person name="Lind A.E."/>
            <person name="van Eijk R."/>
            <person name="Schleper C."/>
            <person name="Guy L."/>
            <person name="Ettema T.J."/>
        </authorList>
    </citation>
    <scope>NUCLEOTIDE SEQUENCE</scope>
</reference>
<sequence>MVFKKGQKAWNKGLTRKTSKLIDEMSKKNRNWKNPREVIKKMAKSQKERLKDKTKHPMYGSS</sequence>
<evidence type="ECO:0000313" key="1">
    <source>
        <dbReference type="EMBL" id="KKL27347.1"/>
    </source>
</evidence>